<dbReference type="SUPFAM" id="SSF52540">
    <property type="entry name" value="P-loop containing nucleoside triphosphate hydrolases"/>
    <property type="match status" value="1"/>
</dbReference>
<protein>
    <recommendedName>
        <fullName evidence="6">Pilus assembly protein CpaE</fullName>
    </recommendedName>
</protein>
<evidence type="ECO:0000256" key="3">
    <source>
        <dbReference type="SAM" id="MobiDB-lite"/>
    </source>
</evidence>
<feature type="region of interest" description="Disordered" evidence="3">
    <location>
        <begin position="185"/>
        <end position="245"/>
    </location>
</feature>
<feature type="compositionally biased region" description="Pro residues" evidence="3">
    <location>
        <begin position="192"/>
        <end position="203"/>
    </location>
</feature>
<keyword evidence="2" id="KW-0067">ATP-binding</keyword>
<dbReference type="Proteomes" id="UP000634455">
    <property type="component" value="Unassembled WGS sequence"/>
</dbReference>
<organism evidence="4 5">
    <name type="scientific">Paramylibacter ulvae</name>
    <dbReference type="NCBI Taxonomy" id="1651968"/>
    <lineage>
        <taxon>Bacteria</taxon>
        <taxon>Pseudomonadati</taxon>
        <taxon>Pseudomonadota</taxon>
        <taxon>Alphaproteobacteria</taxon>
        <taxon>Rhodobacterales</taxon>
        <taxon>Paracoccaceae</taxon>
        <taxon>Paramylibacter</taxon>
    </lineage>
</organism>
<evidence type="ECO:0000256" key="1">
    <source>
        <dbReference type="ARBA" id="ARBA00022741"/>
    </source>
</evidence>
<dbReference type="Gene3D" id="3.40.50.300">
    <property type="entry name" value="P-loop containing nucleotide triphosphate hydrolases"/>
    <property type="match status" value="1"/>
</dbReference>
<evidence type="ECO:0008006" key="6">
    <source>
        <dbReference type="Google" id="ProtNLM"/>
    </source>
</evidence>
<dbReference type="PANTHER" id="PTHR43384">
    <property type="entry name" value="SEPTUM SITE-DETERMINING PROTEIN MIND HOMOLOG, CHLOROPLASTIC-RELATED"/>
    <property type="match status" value="1"/>
</dbReference>
<comment type="caution">
    <text evidence="4">The sequence shown here is derived from an EMBL/GenBank/DDBJ whole genome shotgun (WGS) entry which is preliminary data.</text>
</comment>
<feature type="region of interest" description="Disordered" evidence="3">
    <location>
        <begin position="136"/>
        <end position="172"/>
    </location>
</feature>
<proteinExistence type="predicted"/>
<reference evidence="5" key="1">
    <citation type="journal article" date="2019" name="Int. J. Syst. Evol. Microbiol.">
        <title>The Global Catalogue of Microorganisms (GCM) 10K type strain sequencing project: providing services to taxonomists for standard genome sequencing and annotation.</title>
        <authorList>
            <consortium name="The Broad Institute Genomics Platform"/>
            <consortium name="The Broad Institute Genome Sequencing Center for Infectious Disease"/>
            <person name="Wu L."/>
            <person name="Ma J."/>
        </authorList>
    </citation>
    <scope>NUCLEOTIDE SEQUENCE [LARGE SCALE GENOMIC DNA]</scope>
    <source>
        <strain evidence="5">KCTC 32465</strain>
    </source>
</reference>
<dbReference type="InterPro" id="IPR050625">
    <property type="entry name" value="ParA/MinD_ATPase"/>
</dbReference>
<dbReference type="RefSeq" id="WP_189639967.1">
    <property type="nucleotide sequence ID" value="NZ_BMZF01000003.1"/>
</dbReference>
<keyword evidence="5" id="KW-1185">Reference proteome</keyword>
<dbReference type="EMBL" id="BMZF01000003">
    <property type="protein sequence ID" value="GHA50748.1"/>
    <property type="molecule type" value="Genomic_DNA"/>
</dbReference>
<name>A0ABQ3CZ40_9RHOB</name>
<evidence type="ECO:0000256" key="2">
    <source>
        <dbReference type="ARBA" id="ARBA00022840"/>
    </source>
</evidence>
<dbReference type="InterPro" id="IPR027417">
    <property type="entry name" value="P-loop_NTPase"/>
</dbReference>
<evidence type="ECO:0000313" key="4">
    <source>
        <dbReference type="EMBL" id="GHA50748.1"/>
    </source>
</evidence>
<accession>A0ABQ3CZ40</accession>
<sequence>MTSDNSGRIIACAIAPNLEAFDQIIDQMQDLFGENWGGLNLEDALPVLNSRHSEQMDHVLIAIDETDDVDIDGIVEIVAAAKSRQLSVTLVTKNLDAVSLQQLMRSDADDFLPYPLPDGALKASFAKADETPVVATPTAPMMNFDLTDTGAPSTPIPQEPPVAQDAPENENPAPVAAEIEPQEAPTFNAAPEPDPTIPEPAPEPQMGASAPQSAPEAPAAPQSEPPVASNVQPIAAPAPAPQQAPVATGKDGILLPVYGLAGGVGASTLAANLAWEIQNIIAKDDAKVCLLDFGFQFGSIATYLDVGRSDIGLELLSSGVGLDSQAFSQAVPKYKGKLDILPAPIDAVPLEVADAEEIAQLLDLTMSMYDYVIVDLPTALVSWSEAVLQRAKLYLAVGEVEMRTAQNALRFLRVLKSDDLPYEKVQFIMNRAPKKTDLSGRSRMKRMSDSLNVEFRWALPDGGKQVLNACDQGTPLAEVAGRNPLRKEIRKIAENLVSVSKDAAEVKARA</sequence>
<gene>
    <name evidence="4" type="ORF">GCM10008927_14980</name>
</gene>
<dbReference type="PANTHER" id="PTHR43384:SF6">
    <property type="entry name" value="SEPTUM SITE-DETERMINING PROTEIN MIND HOMOLOG, CHLOROPLASTIC"/>
    <property type="match status" value="1"/>
</dbReference>
<evidence type="ECO:0000313" key="5">
    <source>
        <dbReference type="Proteomes" id="UP000634455"/>
    </source>
</evidence>
<keyword evidence="1" id="KW-0547">Nucleotide-binding</keyword>
<feature type="compositionally biased region" description="Low complexity" evidence="3">
    <location>
        <begin position="208"/>
        <end position="235"/>
    </location>
</feature>